<dbReference type="AlphaFoldDB" id="A0A8S1GTS6"/>
<dbReference type="InterPro" id="IPR052880">
    <property type="entry name" value="NRL-Serpentine_Class_Gamma"/>
</dbReference>
<comment type="caution">
    <text evidence="7">The sequence shown here is derived from an EMBL/GenBank/DDBJ whole genome shotgun (WGS) entry which is preliminary data.</text>
</comment>
<dbReference type="InterPro" id="IPR000609">
    <property type="entry name" value="7TM_GPCR_serpentine_rcpt_Srg"/>
</dbReference>
<gene>
    <name evidence="7" type="ORF">CAUJ_LOCUS2906</name>
</gene>
<organism evidence="7 8">
    <name type="scientific">Caenorhabditis auriculariae</name>
    <dbReference type="NCBI Taxonomy" id="2777116"/>
    <lineage>
        <taxon>Eukaryota</taxon>
        <taxon>Metazoa</taxon>
        <taxon>Ecdysozoa</taxon>
        <taxon>Nematoda</taxon>
        <taxon>Chromadorea</taxon>
        <taxon>Rhabditida</taxon>
        <taxon>Rhabditina</taxon>
        <taxon>Rhabditomorpha</taxon>
        <taxon>Rhabditoidea</taxon>
        <taxon>Rhabditidae</taxon>
        <taxon>Peloderinae</taxon>
        <taxon>Caenorhabditis</taxon>
    </lineage>
</organism>
<dbReference type="GO" id="GO:0004888">
    <property type="term" value="F:transmembrane signaling receptor activity"/>
    <property type="evidence" value="ECO:0007669"/>
    <property type="project" value="InterPro"/>
</dbReference>
<dbReference type="Proteomes" id="UP000835052">
    <property type="component" value="Unassembled WGS sequence"/>
</dbReference>
<feature type="transmembrane region" description="Helical" evidence="6">
    <location>
        <begin position="297"/>
        <end position="316"/>
    </location>
</feature>
<evidence type="ECO:0000256" key="5">
    <source>
        <dbReference type="ARBA" id="ARBA00023136"/>
    </source>
</evidence>
<name>A0A8S1GTS6_9PELO</name>
<evidence type="ECO:0000256" key="4">
    <source>
        <dbReference type="ARBA" id="ARBA00022989"/>
    </source>
</evidence>
<feature type="transmembrane region" description="Helical" evidence="6">
    <location>
        <begin position="193"/>
        <end position="216"/>
    </location>
</feature>
<keyword evidence="4 6" id="KW-1133">Transmembrane helix</keyword>
<evidence type="ECO:0000256" key="6">
    <source>
        <dbReference type="RuleBase" id="RU280813"/>
    </source>
</evidence>
<protein>
    <recommendedName>
        <fullName evidence="6">Serpentine receptor class gamma</fullName>
    </recommendedName>
</protein>
<dbReference type="GO" id="GO:0007606">
    <property type="term" value="P:sensory perception of chemical stimulus"/>
    <property type="evidence" value="ECO:0007669"/>
    <property type="project" value="UniProtKB-UniRule"/>
</dbReference>
<comment type="caution">
    <text evidence="6">Lacks conserved residue(s) required for the propagation of feature annotation.</text>
</comment>
<comment type="similarity">
    <text evidence="2 6">Belongs to the nematode receptor-like protein srg family.</text>
</comment>
<reference evidence="7" key="1">
    <citation type="submission" date="2020-10" db="EMBL/GenBank/DDBJ databases">
        <authorList>
            <person name="Kikuchi T."/>
        </authorList>
    </citation>
    <scope>NUCLEOTIDE SEQUENCE</scope>
    <source>
        <strain evidence="7">NKZ352</strain>
    </source>
</reference>
<sequence>MRWERVVSSSYGNNLVGETYGRKVSSTYWDLTRVEKSHGRSEFLPGLLARRKERRGTGGFRLSRAAAAVRNVSLMGLSTASSVQLVYGLPNLALMIFFFFLLACANSFEYSFYRMVQFDLLVNACCYINTWMFLRLPNESFGPQFQVAVELFNPYILDTMWNKFYWIAALIIVFYGNSISLVLRLLGYDLKIWFVFGFFAFFNIQLFNSGISGIIVPYTSDMVESFLAIAFRRYLEANTTKPYPKLREAGLTLSNIKEVSFKFFHAQSLSGFFLCAHRLTSALFLRSDETGGKHYWLIVFASVVYSSAIPLTFLFFGSMTTYELVNDRITIRPQNMHLIVLLNPVFACIYFTMIFSSGLATFCTLGKRLEVLYSVRKTISTRKMALITIINSFVISGNLFYTIIYGVMTAFHFTAPYFLSVRVLLLSSDMITLAMPWILLFLDRNVGKMLGFTITTKKSVRSIT</sequence>
<evidence type="ECO:0000313" key="7">
    <source>
        <dbReference type="EMBL" id="CAD6186987.1"/>
    </source>
</evidence>
<feature type="transmembrane region" description="Helical" evidence="6">
    <location>
        <begin position="85"/>
        <end position="104"/>
    </location>
</feature>
<proteinExistence type="inferred from homology"/>
<keyword evidence="8" id="KW-1185">Reference proteome</keyword>
<feature type="transmembrane region" description="Helical" evidence="6">
    <location>
        <begin position="164"/>
        <end position="186"/>
    </location>
</feature>
<feature type="transmembrane region" description="Helical" evidence="6">
    <location>
        <begin position="384"/>
        <end position="407"/>
    </location>
</feature>
<feature type="transmembrane region" description="Helical" evidence="6">
    <location>
        <begin position="419"/>
        <end position="442"/>
    </location>
</feature>
<feature type="transmembrane region" description="Helical" evidence="6">
    <location>
        <begin position="116"/>
        <end position="134"/>
    </location>
</feature>
<keyword evidence="5 6" id="KW-0472">Membrane</keyword>
<comment type="subcellular location">
    <subcellularLocation>
        <location evidence="1">Membrane</location>
        <topology evidence="1">Multi-pass membrane protein</topology>
    </subcellularLocation>
</comment>
<evidence type="ECO:0000256" key="2">
    <source>
        <dbReference type="ARBA" id="ARBA00005692"/>
    </source>
</evidence>
<evidence type="ECO:0000256" key="3">
    <source>
        <dbReference type="ARBA" id="ARBA00022692"/>
    </source>
</evidence>
<dbReference type="PANTHER" id="PTHR31114">
    <property type="entry name" value="SERPENTINE RECEPTOR CLASS GAMMA"/>
    <property type="match status" value="1"/>
</dbReference>
<dbReference type="Pfam" id="PF02118">
    <property type="entry name" value="Srg"/>
    <property type="match status" value="2"/>
</dbReference>
<keyword evidence="3 6" id="KW-0812">Transmembrane</keyword>
<evidence type="ECO:0000256" key="1">
    <source>
        <dbReference type="ARBA" id="ARBA00004141"/>
    </source>
</evidence>
<feature type="transmembrane region" description="Helical" evidence="6">
    <location>
        <begin position="336"/>
        <end position="363"/>
    </location>
</feature>
<dbReference type="OrthoDB" id="5847711at2759"/>
<dbReference type="EMBL" id="CAJGYM010000005">
    <property type="protein sequence ID" value="CAD6186987.1"/>
    <property type="molecule type" value="Genomic_DNA"/>
</dbReference>
<dbReference type="GO" id="GO:0016020">
    <property type="term" value="C:membrane"/>
    <property type="evidence" value="ECO:0007669"/>
    <property type="project" value="UniProtKB-SubCell"/>
</dbReference>
<evidence type="ECO:0000313" key="8">
    <source>
        <dbReference type="Proteomes" id="UP000835052"/>
    </source>
</evidence>
<accession>A0A8S1GTS6</accession>